<dbReference type="RefSeq" id="WP_127078711.1">
    <property type="nucleotide sequence ID" value="NZ_RSCL01000001.1"/>
</dbReference>
<name>A0A3S1DHS2_9CYAN</name>
<gene>
    <name evidence="3" type="ORF">DSM106972_006190</name>
</gene>
<accession>A0A3S1DHS2</accession>
<reference evidence="3" key="1">
    <citation type="submission" date="2018-12" db="EMBL/GenBank/DDBJ databases">
        <authorList>
            <person name="Will S."/>
            <person name="Neumann-Schaal M."/>
            <person name="Henke P."/>
        </authorList>
    </citation>
    <scope>NUCLEOTIDE SEQUENCE</scope>
    <source>
        <strain evidence="3">PCC 7102</strain>
    </source>
</reference>
<dbReference type="Gene3D" id="2.30.30.110">
    <property type="match status" value="1"/>
</dbReference>
<dbReference type="InterPro" id="IPR011067">
    <property type="entry name" value="Plasmid_toxin/cell-grow_inhib"/>
</dbReference>
<dbReference type="SUPFAM" id="SSF50118">
    <property type="entry name" value="Cell growth inhibitor/plasmid maintenance toxic component"/>
    <property type="match status" value="1"/>
</dbReference>
<organism evidence="3 4">
    <name type="scientific">Dulcicalothrix desertica PCC 7102</name>
    <dbReference type="NCBI Taxonomy" id="232991"/>
    <lineage>
        <taxon>Bacteria</taxon>
        <taxon>Bacillati</taxon>
        <taxon>Cyanobacteriota</taxon>
        <taxon>Cyanophyceae</taxon>
        <taxon>Nostocales</taxon>
        <taxon>Calotrichaceae</taxon>
        <taxon>Dulcicalothrix</taxon>
    </lineage>
</organism>
<comment type="similarity">
    <text evidence="1">Belongs to the PemK/MazF family.</text>
</comment>
<evidence type="ECO:0000256" key="1">
    <source>
        <dbReference type="ARBA" id="ARBA00007521"/>
    </source>
</evidence>
<keyword evidence="4" id="KW-1185">Reference proteome</keyword>
<reference evidence="3" key="2">
    <citation type="journal article" date="2019" name="Genome Biol. Evol.">
        <title>Day and night: Metabolic profiles and evolutionary relationships of six axenic non-marine cyanobacteria.</title>
        <authorList>
            <person name="Will S.E."/>
            <person name="Henke P."/>
            <person name="Boedeker C."/>
            <person name="Huang S."/>
            <person name="Brinkmann H."/>
            <person name="Rohde M."/>
            <person name="Jarek M."/>
            <person name="Friedl T."/>
            <person name="Seufert S."/>
            <person name="Schumacher M."/>
            <person name="Overmann J."/>
            <person name="Neumann-Schaal M."/>
            <person name="Petersen J."/>
        </authorList>
    </citation>
    <scope>NUCLEOTIDE SEQUENCE [LARGE SCALE GENOMIC DNA]</scope>
    <source>
        <strain evidence="3">PCC 7102</strain>
    </source>
</reference>
<dbReference type="InterPro" id="IPR003477">
    <property type="entry name" value="PemK-like"/>
</dbReference>
<evidence type="ECO:0000256" key="2">
    <source>
        <dbReference type="ARBA" id="ARBA00022649"/>
    </source>
</evidence>
<evidence type="ECO:0000313" key="4">
    <source>
        <dbReference type="Proteomes" id="UP000271624"/>
    </source>
</evidence>
<dbReference type="GO" id="GO:0003677">
    <property type="term" value="F:DNA binding"/>
    <property type="evidence" value="ECO:0007669"/>
    <property type="project" value="InterPro"/>
</dbReference>
<protein>
    <recommendedName>
        <fullName evidence="5">mRNA interferase PemK</fullName>
    </recommendedName>
</protein>
<dbReference type="OrthoDB" id="129822at2"/>
<evidence type="ECO:0008006" key="5">
    <source>
        <dbReference type="Google" id="ProtNLM"/>
    </source>
</evidence>
<dbReference type="AlphaFoldDB" id="A0A3S1DHS2"/>
<proteinExistence type="inferred from homology"/>
<comment type="caution">
    <text evidence="3">The sequence shown here is derived from an EMBL/GenBank/DDBJ whole genome shotgun (WGS) entry which is preliminary data.</text>
</comment>
<sequence length="109" mass="12267">MTTIKAGDLWIANIQFSTGTGSKKRPVLILWLDGDDVITAAITSAQPRTRTDVILDNWFESGLRVESTLRLSRLVCLEKSLLQAKVGKISETDAQNLKNIWDMYIKPEF</sequence>
<evidence type="ECO:0000313" key="3">
    <source>
        <dbReference type="EMBL" id="RUT10124.1"/>
    </source>
</evidence>
<keyword evidence="2" id="KW-1277">Toxin-antitoxin system</keyword>
<dbReference type="EMBL" id="RSCL01000001">
    <property type="protein sequence ID" value="RUT10124.1"/>
    <property type="molecule type" value="Genomic_DNA"/>
</dbReference>
<dbReference type="Pfam" id="PF02452">
    <property type="entry name" value="PemK_toxin"/>
    <property type="match status" value="1"/>
</dbReference>
<dbReference type="Proteomes" id="UP000271624">
    <property type="component" value="Unassembled WGS sequence"/>
</dbReference>